<name>A0ABT9Q2E0_9ACTN</name>
<evidence type="ECO:0000313" key="1">
    <source>
        <dbReference type="EMBL" id="MDP9840898.1"/>
    </source>
</evidence>
<gene>
    <name evidence="1" type="ORF">J2853_000109</name>
</gene>
<dbReference type="Proteomes" id="UP001225356">
    <property type="component" value="Unassembled WGS sequence"/>
</dbReference>
<proteinExistence type="predicted"/>
<protein>
    <submittedName>
        <fullName evidence="1">Uncharacterized protein</fullName>
    </submittedName>
</protein>
<keyword evidence="2" id="KW-1185">Reference proteome</keyword>
<reference evidence="1 2" key="1">
    <citation type="submission" date="2023-07" db="EMBL/GenBank/DDBJ databases">
        <title>Sequencing the genomes of 1000 actinobacteria strains.</title>
        <authorList>
            <person name="Klenk H.-P."/>
        </authorList>
    </citation>
    <scope>NUCLEOTIDE SEQUENCE [LARGE SCALE GENOMIC DNA]</scope>
    <source>
        <strain evidence="1 2">DSM 46740</strain>
    </source>
</reference>
<evidence type="ECO:0000313" key="2">
    <source>
        <dbReference type="Proteomes" id="UP001225356"/>
    </source>
</evidence>
<accession>A0ABT9Q2E0</accession>
<comment type="caution">
    <text evidence="1">The sequence shown here is derived from an EMBL/GenBank/DDBJ whole genome shotgun (WGS) entry which is preliminary data.</text>
</comment>
<sequence>MIHPGRVVGTWEAKNGESVFDLFGTVPAAPAGETGRMRKLQV</sequence>
<dbReference type="EMBL" id="JAUSQU010000001">
    <property type="protein sequence ID" value="MDP9840898.1"/>
    <property type="molecule type" value="Genomic_DNA"/>
</dbReference>
<organism evidence="1 2">
    <name type="scientific">Streptosporangium lutulentum</name>
    <dbReference type="NCBI Taxonomy" id="1461250"/>
    <lineage>
        <taxon>Bacteria</taxon>
        <taxon>Bacillati</taxon>
        <taxon>Actinomycetota</taxon>
        <taxon>Actinomycetes</taxon>
        <taxon>Streptosporangiales</taxon>
        <taxon>Streptosporangiaceae</taxon>
        <taxon>Streptosporangium</taxon>
    </lineage>
</organism>